<comment type="caution">
    <text evidence="3">The sequence shown here is derived from an EMBL/GenBank/DDBJ whole genome shotgun (WGS) entry which is preliminary data.</text>
</comment>
<dbReference type="Proteomes" id="UP001159364">
    <property type="component" value="Linkage Group LG03"/>
</dbReference>
<feature type="transmembrane region" description="Helical" evidence="2">
    <location>
        <begin position="57"/>
        <end position="75"/>
    </location>
</feature>
<feature type="region of interest" description="Disordered" evidence="1">
    <location>
        <begin position="149"/>
        <end position="187"/>
    </location>
</feature>
<proteinExistence type="predicted"/>
<organism evidence="3 4">
    <name type="scientific">Erythroxylum novogranatense</name>
    <dbReference type="NCBI Taxonomy" id="1862640"/>
    <lineage>
        <taxon>Eukaryota</taxon>
        <taxon>Viridiplantae</taxon>
        <taxon>Streptophyta</taxon>
        <taxon>Embryophyta</taxon>
        <taxon>Tracheophyta</taxon>
        <taxon>Spermatophyta</taxon>
        <taxon>Magnoliopsida</taxon>
        <taxon>eudicotyledons</taxon>
        <taxon>Gunneridae</taxon>
        <taxon>Pentapetalae</taxon>
        <taxon>rosids</taxon>
        <taxon>fabids</taxon>
        <taxon>Malpighiales</taxon>
        <taxon>Erythroxylaceae</taxon>
        <taxon>Erythroxylum</taxon>
    </lineage>
</organism>
<reference evidence="3 4" key="1">
    <citation type="submission" date="2021-09" db="EMBL/GenBank/DDBJ databases">
        <title>Genomic insights and catalytic innovation underlie evolution of tropane alkaloids biosynthesis.</title>
        <authorList>
            <person name="Wang Y.-J."/>
            <person name="Tian T."/>
            <person name="Huang J.-P."/>
            <person name="Huang S.-X."/>
        </authorList>
    </citation>
    <scope>NUCLEOTIDE SEQUENCE [LARGE SCALE GENOMIC DNA]</scope>
    <source>
        <strain evidence="3">KIB-2018</strain>
        <tissue evidence="3">Leaf</tissue>
    </source>
</reference>
<gene>
    <name evidence="3" type="ORF">K2173_021758</name>
</gene>
<evidence type="ECO:0000313" key="3">
    <source>
        <dbReference type="EMBL" id="KAJ8770843.1"/>
    </source>
</evidence>
<dbReference type="PANTHER" id="PTHR35278">
    <property type="entry name" value="TRANSMEMBRANE PROTEIN-RELATED"/>
    <property type="match status" value="1"/>
</dbReference>
<protein>
    <submittedName>
        <fullName evidence="3">Uncharacterized protein</fullName>
    </submittedName>
</protein>
<keyword evidence="2" id="KW-0812">Transmembrane</keyword>
<evidence type="ECO:0000313" key="4">
    <source>
        <dbReference type="Proteomes" id="UP001159364"/>
    </source>
</evidence>
<feature type="compositionally biased region" description="Basic residues" evidence="1">
    <location>
        <begin position="165"/>
        <end position="187"/>
    </location>
</feature>
<evidence type="ECO:0000256" key="2">
    <source>
        <dbReference type="SAM" id="Phobius"/>
    </source>
</evidence>
<name>A0AAV8TXI9_9ROSI</name>
<keyword evidence="4" id="KW-1185">Reference proteome</keyword>
<accession>A0AAV8TXI9</accession>
<keyword evidence="2" id="KW-0472">Membrane</keyword>
<dbReference type="EMBL" id="JAIWQS010000003">
    <property type="protein sequence ID" value="KAJ8770843.1"/>
    <property type="molecule type" value="Genomic_DNA"/>
</dbReference>
<dbReference type="PANTHER" id="PTHR35278:SF4">
    <property type="entry name" value="TRANSMEMBRANE PROTEIN"/>
    <property type="match status" value="1"/>
</dbReference>
<sequence>MGSVVSKAANGIGTVIGNAFTAPFKTILGESCEDVCSGPWDVVCFIEHLCIANLIKLLLILVLCYITLLFFYLLFKLGICQCIGRSLCKMCWAACHTYLHSLNYITCFLWHKLKNTKRVHRHRFRDIERGYSSSSESEVSGYARPYAGTKRKSIREGRKAPLRSSRYHSRRYSHSNHHCSKHHNRHHVRLKTRQVSFHIKGSSQRLRNSRRLQLVKARKPRKGHVAFKRRRLR</sequence>
<keyword evidence="2" id="KW-1133">Transmembrane helix</keyword>
<dbReference type="AlphaFoldDB" id="A0AAV8TXI9"/>
<evidence type="ECO:0000256" key="1">
    <source>
        <dbReference type="SAM" id="MobiDB-lite"/>
    </source>
</evidence>